<protein>
    <submittedName>
        <fullName evidence="1">Uncharacterized protein</fullName>
    </submittedName>
</protein>
<evidence type="ECO:0000313" key="2">
    <source>
        <dbReference type="Proteomes" id="UP000754563"/>
    </source>
</evidence>
<gene>
    <name evidence="1" type="ORF">KC717_01300</name>
</gene>
<accession>A0A955L796</accession>
<dbReference type="Proteomes" id="UP000754563">
    <property type="component" value="Unassembled WGS sequence"/>
</dbReference>
<evidence type="ECO:0000313" key="1">
    <source>
        <dbReference type="EMBL" id="MCA9385262.1"/>
    </source>
</evidence>
<dbReference type="AlphaFoldDB" id="A0A955L796"/>
<dbReference type="EMBL" id="JAGQLH010000010">
    <property type="protein sequence ID" value="MCA9385262.1"/>
    <property type="molecule type" value="Genomic_DNA"/>
</dbReference>
<reference evidence="1" key="2">
    <citation type="journal article" date="2021" name="Microbiome">
        <title>Successional dynamics and alternative stable states in a saline activated sludge microbial community over 9 years.</title>
        <authorList>
            <person name="Wang Y."/>
            <person name="Ye J."/>
            <person name="Ju F."/>
            <person name="Liu L."/>
            <person name="Boyd J.A."/>
            <person name="Deng Y."/>
            <person name="Parks D.H."/>
            <person name="Jiang X."/>
            <person name="Yin X."/>
            <person name="Woodcroft B.J."/>
            <person name="Tyson G.W."/>
            <person name="Hugenholtz P."/>
            <person name="Polz M.F."/>
            <person name="Zhang T."/>
        </authorList>
    </citation>
    <scope>NUCLEOTIDE SEQUENCE</scope>
    <source>
        <strain evidence="1">HKST-UBA11</strain>
    </source>
</reference>
<name>A0A955L796_9BACT</name>
<comment type="caution">
    <text evidence="1">The sequence shown here is derived from an EMBL/GenBank/DDBJ whole genome shotgun (WGS) entry which is preliminary data.</text>
</comment>
<organism evidence="1 2">
    <name type="scientific">Candidatus Dojkabacteria bacterium</name>
    <dbReference type="NCBI Taxonomy" id="2099670"/>
    <lineage>
        <taxon>Bacteria</taxon>
        <taxon>Candidatus Dojkabacteria</taxon>
    </lineage>
</organism>
<sequence>MTIDGNDKIVLKIEGDFARQLKQMKTTMGANSEMDVVRQGLSLLSYAMGHEIKIEDRRSKRTLVFDQFKDKDPIIE</sequence>
<proteinExistence type="predicted"/>
<reference evidence="1" key="1">
    <citation type="submission" date="2020-04" db="EMBL/GenBank/DDBJ databases">
        <authorList>
            <person name="Zhang T."/>
        </authorList>
    </citation>
    <scope>NUCLEOTIDE SEQUENCE</scope>
    <source>
        <strain evidence="1">HKST-UBA11</strain>
    </source>
</reference>